<protein>
    <recommendedName>
        <fullName evidence="3">Endonuclease/exonuclease/phosphatase family protein</fullName>
    </recommendedName>
</protein>
<name>A0ABU2KFS3_9FLAO</name>
<dbReference type="RefSeq" id="WP_311400526.1">
    <property type="nucleotide sequence ID" value="NZ_JAVRBG010000002.1"/>
</dbReference>
<dbReference type="EMBL" id="JAVRBG010000002">
    <property type="protein sequence ID" value="MDT0293550.1"/>
    <property type="molecule type" value="Genomic_DNA"/>
</dbReference>
<keyword evidence="2" id="KW-1185">Reference proteome</keyword>
<dbReference type="SUPFAM" id="SSF56219">
    <property type="entry name" value="DNase I-like"/>
    <property type="match status" value="1"/>
</dbReference>
<dbReference type="Gene3D" id="3.60.10.10">
    <property type="entry name" value="Endonuclease/exonuclease/phosphatase"/>
    <property type="match status" value="1"/>
</dbReference>
<organism evidence="1 2">
    <name type="scientific">Mesonia ostreae</name>
    <dbReference type="NCBI Taxonomy" id="861110"/>
    <lineage>
        <taxon>Bacteria</taxon>
        <taxon>Pseudomonadati</taxon>
        <taxon>Bacteroidota</taxon>
        <taxon>Flavobacteriia</taxon>
        <taxon>Flavobacteriales</taxon>
        <taxon>Flavobacteriaceae</taxon>
        <taxon>Mesonia</taxon>
    </lineage>
</organism>
<proteinExistence type="predicted"/>
<evidence type="ECO:0000313" key="1">
    <source>
        <dbReference type="EMBL" id="MDT0293550.1"/>
    </source>
</evidence>
<comment type="caution">
    <text evidence="1">The sequence shown here is derived from an EMBL/GenBank/DDBJ whole genome shotgun (WGS) entry which is preliminary data.</text>
</comment>
<dbReference type="Proteomes" id="UP001182991">
    <property type="component" value="Unassembled WGS sequence"/>
</dbReference>
<accession>A0ABU2KFS3</accession>
<reference evidence="2" key="1">
    <citation type="submission" date="2023-07" db="EMBL/GenBank/DDBJ databases">
        <title>Isolating and identifying novel microbial strains from the Mariana Trench.</title>
        <authorList>
            <person name="Fu H."/>
        </authorList>
    </citation>
    <scope>NUCLEOTIDE SEQUENCE [LARGE SCALE GENOMIC DNA]</scope>
    <source>
        <strain evidence="2">T-y2</strain>
    </source>
</reference>
<evidence type="ECO:0008006" key="3">
    <source>
        <dbReference type="Google" id="ProtNLM"/>
    </source>
</evidence>
<gene>
    <name evidence="1" type="ORF">RLT85_02770</name>
</gene>
<sequence length="373" mass="42966">MKIATFNIQNLFHRDRSFSENSFGNCVSDWINELDSLMRGNDRSGNNAERIQELVFLLGFDKTYDVPYAVMRKRAGFLFLKGMNYSKEMKAGDLTDWNGWIALRTKPIDSMAVKNKAKVVAEINPDILLIQEIEDRASLEEFNAQLLPEFECQSFQELTVIQGSDKRGQEMGVMLKNGYRIKSVRSHRFNIDDTQNAKNEFFQYEIETPSNQTIWLLAAHLQEETKNKNESDTFRKKQAHQIKKIYQQLRAEAHENIIIAGTLNAVSFCDSLSPLLRDTDLKDVTKHPSFNVDYDEGKDASYFRLGAYRMGVNIKQKDYLLLSPNLFDMVKDCGLNRKAVWSDKQPVWPTYSSMQNKKQAASEHPAIWCKVGV</sequence>
<dbReference type="InterPro" id="IPR036691">
    <property type="entry name" value="Endo/exonu/phosph_ase_sf"/>
</dbReference>
<evidence type="ECO:0000313" key="2">
    <source>
        <dbReference type="Proteomes" id="UP001182991"/>
    </source>
</evidence>